<dbReference type="InterPro" id="IPR002549">
    <property type="entry name" value="AI-2E-like"/>
</dbReference>
<feature type="transmembrane region" description="Helical" evidence="7">
    <location>
        <begin position="293"/>
        <end position="313"/>
    </location>
</feature>
<keyword evidence="4 7" id="KW-1133">Transmembrane helix</keyword>
<feature type="transmembrane region" description="Helical" evidence="7">
    <location>
        <begin position="238"/>
        <end position="260"/>
    </location>
</feature>
<proteinExistence type="inferred from homology"/>
<feature type="transmembrane region" description="Helical" evidence="7">
    <location>
        <begin position="333"/>
        <end position="362"/>
    </location>
</feature>
<feature type="non-terminal residue" evidence="8">
    <location>
        <position position="1"/>
    </location>
</feature>
<dbReference type="GO" id="GO:0016020">
    <property type="term" value="C:membrane"/>
    <property type="evidence" value="ECO:0007669"/>
    <property type="project" value="UniProtKB-SubCell"/>
</dbReference>
<evidence type="ECO:0000256" key="7">
    <source>
        <dbReference type="SAM" id="Phobius"/>
    </source>
</evidence>
<evidence type="ECO:0008006" key="9">
    <source>
        <dbReference type="Google" id="ProtNLM"/>
    </source>
</evidence>
<dbReference type="Pfam" id="PF01594">
    <property type="entry name" value="AI-2E_transport"/>
    <property type="match status" value="1"/>
</dbReference>
<evidence type="ECO:0000256" key="1">
    <source>
        <dbReference type="ARBA" id="ARBA00004141"/>
    </source>
</evidence>
<feature type="compositionally biased region" description="Pro residues" evidence="6">
    <location>
        <begin position="378"/>
        <end position="388"/>
    </location>
</feature>
<feature type="transmembrane region" description="Helical" evidence="7">
    <location>
        <begin position="51"/>
        <end position="69"/>
    </location>
</feature>
<feature type="transmembrane region" description="Helical" evidence="7">
    <location>
        <begin position="266"/>
        <end position="286"/>
    </location>
</feature>
<evidence type="ECO:0000256" key="5">
    <source>
        <dbReference type="ARBA" id="ARBA00023136"/>
    </source>
</evidence>
<protein>
    <recommendedName>
        <fullName evidence="9">AI-2E family transporter</fullName>
    </recommendedName>
</protein>
<accession>A0A6J4IZS6</accession>
<evidence type="ECO:0000256" key="3">
    <source>
        <dbReference type="ARBA" id="ARBA00022692"/>
    </source>
</evidence>
<name>A0A6J4IZS6_9CHLR</name>
<dbReference type="PANTHER" id="PTHR21716">
    <property type="entry name" value="TRANSMEMBRANE PROTEIN"/>
    <property type="match status" value="1"/>
</dbReference>
<dbReference type="AlphaFoldDB" id="A0A6J4IZS6"/>
<keyword evidence="3 7" id="KW-0812">Transmembrane</keyword>
<evidence type="ECO:0000256" key="2">
    <source>
        <dbReference type="ARBA" id="ARBA00009773"/>
    </source>
</evidence>
<evidence type="ECO:0000313" key="8">
    <source>
        <dbReference type="EMBL" id="CAA9263766.1"/>
    </source>
</evidence>
<organism evidence="8">
    <name type="scientific">uncultured Chloroflexia bacterium</name>
    <dbReference type="NCBI Taxonomy" id="1672391"/>
    <lineage>
        <taxon>Bacteria</taxon>
        <taxon>Bacillati</taxon>
        <taxon>Chloroflexota</taxon>
        <taxon>Chloroflexia</taxon>
        <taxon>environmental samples</taxon>
    </lineage>
</organism>
<comment type="subcellular location">
    <subcellularLocation>
        <location evidence="1">Membrane</location>
        <topology evidence="1">Multi-pass membrane protein</topology>
    </subcellularLocation>
</comment>
<dbReference type="EMBL" id="CADCTR010000782">
    <property type="protein sequence ID" value="CAA9263766.1"/>
    <property type="molecule type" value="Genomic_DNA"/>
</dbReference>
<evidence type="ECO:0000256" key="4">
    <source>
        <dbReference type="ARBA" id="ARBA00022989"/>
    </source>
</evidence>
<dbReference type="GO" id="GO:0055085">
    <property type="term" value="P:transmembrane transport"/>
    <property type="evidence" value="ECO:0007669"/>
    <property type="project" value="TreeGrafter"/>
</dbReference>
<keyword evidence="5 7" id="KW-0472">Membrane</keyword>
<feature type="transmembrane region" description="Helical" evidence="7">
    <location>
        <begin position="81"/>
        <end position="105"/>
    </location>
</feature>
<comment type="similarity">
    <text evidence="2">Belongs to the autoinducer-2 exporter (AI-2E) (TC 2.A.86) family.</text>
</comment>
<feature type="region of interest" description="Disordered" evidence="6">
    <location>
        <begin position="378"/>
        <end position="412"/>
    </location>
</feature>
<sequence>QLLSAAERGRRAWQKLALRLRSITPAMMVRFALVLFALAVIVWILARAWSVLLPFQVGAVLAYLLLPVVNRLARRMPRGVAILVVFGVSLLVFALAIAYLVPIIAAQLRSVINSVPTASEITQLFDRFNALLANQSPEAQEFARNAIARVVTTVRDNVFTYAQTALTVAVSTLLNVVNTLGFVLGFLIVPFWLYYVLNDEQRGKHAIVNLLPVWMRTDVIAVGRIVDRIFSGYLRGQVILGLMVGGTSFVGLNVLSWLGFEGIHSTALLGIFAGITELIPTIGPILGAIPAVAIGLTVSWETTLAIVVLYLLIQQVENAVLVPRITGETLNIHPAVLMIVLVAMSQFGLIWAILAAPLLALARDLFRYVYGRFDDPPHPAGELPPTPAEPEAAPSNRESKKREIPVTPVVKR</sequence>
<feature type="transmembrane region" description="Helical" evidence="7">
    <location>
        <begin position="20"/>
        <end position="45"/>
    </location>
</feature>
<gene>
    <name evidence="8" type="ORF">AVDCRST_MAG93-2307</name>
</gene>
<reference evidence="8" key="1">
    <citation type="submission" date="2020-02" db="EMBL/GenBank/DDBJ databases">
        <authorList>
            <person name="Meier V. D."/>
        </authorList>
    </citation>
    <scope>NUCLEOTIDE SEQUENCE</scope>
    <source>
        <strain evidence="8">AVDCRST_MAG93</strain>
    </source>
</reference>
<evidence type="ECO:0000256" key="6">
    <source>
        <dbReference type="SAM" id="MobiDB-lite"/>
    </source>
</evidence>
<dbReference type="PANTHER" id="PTHR21716:SF62">
    <property type="entry name" value="TRANSPORT PROTEIN YDBI-RELATED"/>
    <property type="match status" value="1"/>
</dbReference>
<feature type="transmembrane region" description="Helical" evidence="7">
    <location>
        <begin position="176"/>
        <end position="197"/>
    </location>
</feature>